<sequence length="113" mass="13157">MEADKVDKFLLANESKFPDYEIPIHRLLDLPPEKEAVLVKTRFKSPGDMLLVSFFFGYFGLDRFMIGDKIKGIFKLLTFGGLSVWYLIDLFLIMGTTKRKNMEMLEEIVKKDI</sequence>
<dbReference type="RefSeq" id="WP_186927924.1">
    <property type="nucleotide sequence ID" value="NZ_JACOOJ010000001.1"/>
</dbReference>
<dbReference type="Pfam" id="PF05154">
    <property type="entry name" value="TM2"/>
    <property type="match status" value="1"/>
</dbReference>
<dbReference type="PANTHER" id="PTHR21016">
    <property type="entry name" value="BETA-AMYLOID BINDING PROTEIN-RELATED"/>
    <property type="match status" value="1"/>
</dbReference>
<comment type="caution">
    <text evidence="7">The sequence shown here is derived from an EMBL/GenBank/DDBJ whole genome shotgun (WGS) entry which is preliminary data.</text>
</comment>
<evidence type="ECO:0000313" key="8">
    <source>
        <dbReference type="Proteomes" id="UP000651475"/>
    </source>
</evidence>
<gene>
    <name evidence="7" type="ORF">H8S65_00050</name>
</gene>
<feature type="transmembrane region" description="Helical" evidence="5">
    <location>
        <begin position="49"/>
        <end position="66"/>
    </location>
</feature>
<name>A0ABR7DK14_9BACT</name>
<proteinExistence type="predicted"/>
<dbReference type="InterPro" id="IPR007829">
    <property type="entry name" value="TM2"/>
</dbReference>
<keyword evidence="8" id="KW-1185">Reference proteome</keyword>
<evidence type="ECO:0000256" key="2">
    <source>
        <dbReference type="ARBA" id="ARBA00022692"/>
    </source>
</evidence>
<evidence type="ECO:0000259" key="6">
    <source>
        <dbReference type="Pfam" id="PF05154"/>
    </source>
</evidence>
<dbReference type="PANTHER" id="PTHR21016:SF25">
    <property type="entry name" value="TM2 DOMAIN-CONTAINING PROTEIN DDB_G0277895-RELATED"/>
    <property type="match status" value="1"/>
</dbReference>
<dbReference type="InterPro" id="IPR050932">
    <property type="entry name" value="TM2D1-3-like"/>
</dbReference>
<evidence type="ECO:0000256" key="4">
    <source>
        <dbReference type="ARBA" id="ARBA00023136"/>
    </source>
</evidence>
<evidence type="ECO:0000256" key="1">
    <source>
        <dbReference type="ARBA" id="ARBA00004141"/>
    </source>
</evidence>
<dbReference type="EMBL" id="JACOOJ010000001">
    <property type="protein sequence ID" value="MBC5631173.1"/>
    <property type="molecule type" value="Genomic_DNA"/>
</dbReference>
<comment type="subcellular location">
    <subcellularLocation>
        <location evidence="1">Membrane</location>
        <topology evidence="1">Multi-pass membrane protein</topology>
    </subcellularLocation>
</comment>
<reference evidence="7 8" key="1">
    <citation type="submission" date="2020-08" db="EMBL/GenBank/DDBJ databases">
        <title>Genome public.</title>
        <authorList>
            <person name="Liu C."/>
            <person name="Sun Q."/>
        </authorList>
    </citation>
    <scope>NUCLEOTIDE SEQUENCE [LARGE SCALE GENOMIC DNA]</scope>
    <source>
        <strain evidence="7 8">NSJ-79</strain>
    </source>
</reference>
<accession>A0ABR7DK14</accession>
<protein>
    <submittedName>
        <fullName evidence="7">TM2 domain-containing protein</fullName>
    </submittedName>
</protein>
<feature type="domain" description="TM2" evidence="6">
    <location>
        <begin position="44"/>
        <end position="91"/>
    </location>
</feature>
<feature type="transmembrane region" description="Helical" evidence="5">
    <location>
        <begin position="72"/>
        <end position="94"/>
    </location>
</feature>
<organism evidence="7 8">
    <name type="scientific">Parabacteroides hominis</name>
    <dbReference type="NCBI Taxonomy" id="2763057"/>
    <lineage>
        <taxon>Bacteria</taxon>
        <taxon>Pseudomonadati</taxon>
        <taxon>Bacteroidota</taxon>
        <taxon>Bacteroidia</taxon>
        <taxon>Bacteroidales</taxon>
        <taxon>Tannerellaceae</taxon>
        <taxon>Parabacteroides</taxon>
    </lineage>
</organism>
<evidence type="ECO:0000256" key="5">
    <source>
        <dbReference type="SAM" id="Phobius"/>
    </source>
</evidence>
<evidence type="ECO:0000256" key="3">
    <source>
        <dbReference type="ARBA" id="ARBA00022989"/>
    </source>
</evidence>
<keyword evidence="3 5" id="KW-1133">Transmembrane helix</keyword>
<keyword evidence="4 5" id="KW-0472">Membrane</keyword>
<keyword evidence="2 5" id="KW-0812">Transmembrane</keyword>
<evidence type="ECO:0000313" key="7">
    <source>
        <dbReference type="EMBL" id="MBC5631173.1"/>
    </source>
</evidence>
<dbReference type="Proteomes" id="UP000651475">
    <property type="component" value="Unassembled WGS sequence"/>
</dbReference>